<dbReference type="InterPro" id="IPR036236">
    <property type="entry name" value="Znf_C2H2_sf"/>
</dbReference>
<keyword evidence="6" id="KW-0862">Zinc</keyword>
<evidence type="ECO:0000256" key="3">
    <source>
        <dbReference type="ARBA" id="ARBA00022723"/>
    </source>
</evidence>
<dbReference type="Pfam" id="PF23561">
    <property type="entry name" value="zf-C2H2_15"/>
    <property type="match status" value="1"/>
</dbReference>
<dbReference type="InterPro" id="IPR013087">
    <property type="entry name" value="Znf_C2H2_type"/>
</dbReference>
<dbReference type="SMART" id="SM00355">
    <property type="entry name" value="ZnF_C2H2"/>
    <property type="match status" value="3"/>
</dbReference>
<dbReference type="GO" id="GO:0000978">
    <property type="term" value="F:RNA polymerase II cis-regulatory region sequence-specific DNA binding"/>
    <property type="evidence" value="ECO:0007669"/>
    <property type="project" value="TreeGrafter"/>
</dbReference>
<dbReference type="SUPFAM" id="SSF57667">
    <property type="entry name" value="beta-beta-alpha zinc fingers"/>
    <property type="match status" value="1"/>
</dbReference>
<evidence type="ECO:0000256" key="8">
    <source>
        <dbReference type="ARBA" id="ARBA00023242"/>
    </source>
</evidence>
<evidence type="ECO:0000256" key="9">
    <source>
        <dbReference type="PROSITE-ProRule" id="PRU00042"/>
    </source>
</evidence>
<dbReference type="PROSITE" id="PS50157">
    <property type="entry name" value="ZINC_FINGER_C2H2_2"/>
    <property type="match status" value="1"/>
</dbReference>
<accession>M3HHA8</accession>
<dbReference type="OrthoDB" id="3214149at2759"/>
<feature type="domain" description="C2H2-type" evidence="11">
    <location>
        <begin position="117"/>
        <end position="142"/>
    </location>
</feature>
<organism evidence="12 13">
    <name type="scientific">Candida maltosa (strain Xu316)</name>
    <name type="common">Yeast</name>
    <dbReference type="NCBI Taxonomy" id="1245528"/>
    <lineage>
        <taxon>Eukaryota</taxon>
        <taxon>Fungi</taxon>
        <taxon>Dikarya</taxon>
        <taxon>Ascomycota</taxon>
        <taxon>Saccharomycotina</taxon>
        <taxon>Pichiomycetes</taxon>
        <taxon>Debaryomycetaceae</taxon>
        <taxon>Candida/Lodderomyces clade</taxon>
        <taxon>Candida</taxon>
    </lineage>
</organism>
<evidence type="ECO:0000256" key="5">
    <source>
        <dbReference type="ARBA" id="ARBA00022771"/>
    </source>
</evidence>
<evidence type="ECO:0000259" key="11">
    <source>
        <dbReference type="PROSITE" id="PS50157"/>
    </source>
</evidence>
<evidence type="ECO:0000256" key="10">
    <source>
        <dbReference type="SAM" id="MobiDB-lite"/>
    </source>
</evidence>
<evidence type="ECO:0000256" key="6">
    <source>
        <dbReference type="ARBA" id="ARBA00022833"/>
    </source>
</evidence>
<dbReference type="FunFam" id="3.30.160.60:FF:000201">
    <property type="entry name" value="C2H2 finger domain protein (Gli3)"/>
    <property type="match status" value="1"/>
</dbReference>
<evidence type="ECO:0000256" key="4">
    <source>
        <dbReference type="ARBA" id="ARBA00022737"/>
    </source>
</evidence>
<feature type="region of interest" description="Disordered" evidence="10">
    <location>
        <begin position="380"/>
        <end position="401"/>
    </location>
</feature>
<dbReference type="OMA" id="HVKGVHD"/>
<feature type="compositionally biased region" description="Basic and acidic residues" evidence="10">
    <location>
        <begin position="390"/>
        <end position="401"/>
    </location>
</feature>
<dbReference type="GO" id="GO:0005634">
    <property type="term" value="C:nucleus"/>
    <property type="evidence" value="ECO:0007669"/>
    <property type="project" value="UniProtKB-SubCell"/>
</dbReference>
<dbReference type="PANTHER" id="PTHR45718">
    <property type="entry name" value="TRANSCRIPTIONAL ACTIVATOR CUBITUS INTERRUPTUS"/>
    <property type="match status" value="1"/>
</dbReference>
<protein>
    <recommendedName>
        <fullName evidence="11">C2H2-type domain-containing protein</fullName>
    </recommendedName>
</protein>
<dbReference type="PANTHER" id="PTHR45718:SF8">
    <property type="entry name" value="GLIS FAMILY ZINC FINGER 2"/>
    <property type="match status" value="1"/>
</dbReference>
<comment type="caution">
    <text evidence="12">The sequence shown here is derived from an EMBL/GenBank/DDBJ whole genome shotgun (WGS) entry which is preliminary data.</text>
</comment>
<keyword evidence="3" id="KW-0479">Metal-binding</keyword>
<dbReference type="GO" id="GO:0008270">
    <property type="term" value="F:zinc ion binding"/>
    <property type="evidence" value="ECO:0007669"/>
    <property type="project" value="UniProtKB-KW"/>
</dbReference>
<sequence length="401" mass="45789">MDKPQESSLSDTPPVTPTTTSHHPPTSKKASTPSSSSSSSSSAQEFICRWTDCPTPTHTNLTNLVNHLTTKHIGTILPGTTNKYICYWDNCARYGLEQPSRFALISHCRTHTGEKPYFCPVPECEKHFTRSDALTKHIKGVHDLYPVKDQLNLLKERARKEGKSEGGGLLNVEEVGDEEYLKIIEHDYELSKPWWFTNEFLNVLKTKEEETTGMVGYETIEKLPFDFRQYQLANSRYKNFLNAAKDVADEEEIDDLLLGSYDDNESNELVNVVKKQIQHEHPEKNVAKIRNQGILKHLSTNCKKIAHDYKSEDTEGEIDKLEDLDKLKELHQKLTNQLHTGHKINKVLANSLTASIKEKRKLTIYNQLLIDANLKIGLPPEPNGVPQRVMQDKFDKELLRK</sequence>
<dbReference type="STRING" id="1245528.M3HHA8"/>
<dbReference type="InterPro" id="IPR043359">
    <property type="entry name" value="GLI-like"/>
</dbReference>
<comment type="similarity">
    <text evidence="2">Belongs to the GLI C2H2-type zinc-finger protein family.</text>
</comment>
<feature type="region of interest" description="Disordered" evidence="10">
    <location>
        <begin position="1"/>
        <end position="40"/>
    </location>
</feature>
<keyword evidence="7" id="KW-0238">DNA-binding</keyword>
<keyword evidence="8" id="KW-0539">Nucleus</keyword>
<dbReference type="GO" id="GO:0000981">
    <property type="term" value="F:DNA-binding transcription factor activity, RNA polymerase II-specific"/>
    <property type="evidence" value="ECO:0007669"/>
    <property type="project" value="TreeGrafter"/>
</dbReference>
<comment type="subcellular location">
    <subcellularLocation>
        <location evidence="1">Nucleus</location>
    </subcellularLocation>
</comment>
<dbReference type="EMBL" id="AOGT01001918">
    <property type="protein sequence ID" value="EMG46682.1"/>
    <property type="molecule type" value="Genomic_DNA"/>
</dbReference>
<name>M3HHA8_CANMX</name>
<evidence type="ECO:0000313" key="13">
    <source>
        <dbReference type="Proteomes" id="UP000011777"/>
    </source>
</evidence>
<dbReference type="Proteomes" id="UP000011777">
    <property type="component" value="Unassembled WGS sequence"/>
</dbReference>
<dbReference type="PROSITE" id="PS00028">
    <property type="entry name" value="ZINC_FINGER_C2H2_1"/>
    <property type="match status" value="1"/>
</dbReference>
<evidence type="ECO:0000313" key="12">
    <source>
        <dbReference type="EMBL" id="EMG46682.1"/>
    </source>
</evidence>
<dbReference type="AlphaFoldDB" id="M3HHA8"/>
<keyword evidence="13" id="KW-1185">Reference proteome</keyword>
<gene>
    <name evidence="12" type="ORF">G210_3061</name>
</gene>
<keyword evidence="5 9" id="KW-0863">Zinc-finger</keyword>
<evidence type="ECO:0000256" key="7">
    <source>
        <dbReference type="ARBA" id="ARBA00023125"/>
    </source>
</evidence>
<evidence type="ECO:0000256" key="2">
    <source>
        <dbReference type="ARBA" id="ARBA00010831"/>
    </source>
</evidence>
<dbReference type="eggNOG" id="KOG1721">
    <property type="taxonomic scope" value="Eukaryota"/>
</dbReference>
<reference evidence="12 13" key="1">
    <citation type="submission" date="2013-02" db="EMBL/GenBank/DDBJ databases">
        <title>Genome sequence of Candida maltosa Xu316, a potential industrial strain for xylitol and ethanol production.</title>
        <authorList>
            <person name="Yu J."/>
            <person name="Wang Q."/>
            <person name="Geng X."/>
            <person name="Bao W."/>
            <person name="He P."/>
            <person name="Cai J."/>
        </authorList>
    </citation>
    <scope>NUCLEOTIDE SEQUENCE [LARGE SCALE GENOMIC DNA]</scope>
    <source>
        <strain evidence="13">Xu316</strain>
    </source>
</reference>
<dbReference type="Gene3D" id="3.30.160.60">
    <property type="entry name" value="Classic Zinc Finger"/>
    <property type="match status" value="2"/>
</dbReference>
<proteinExistence type="inferred from homology"/>
<feature type="compositionally biased region" description="Low complexity" evidence="10">
    <location>
        <begin position="7"/>
        <end position="40"/>
    </location>
</feature>
<dbReference type="InterPro" id="IPR056436">
    <property type="entry name" value="Znf-C2H2_ZIC1-5/GLI1-3-like"/>
</dbReference>
<keyword evidence="4" id="KW-0677">Repeat</keyword>
<dbReference type="HOGENOM" id="CLU_773852_0_0_1"/>
<evidence type="ECO:0000256" key="1">
    <source>
        <dbReference type="ARBA" id="ARBA00004123"/>
    </source>
</evidence>